<dbReference type="Gene3D" id="3.40.50.150">
    <property type="entry name" value="Vaccinia Virus protein VP39"/>
    <property type="match status" value="1"/>
</dbReference>
<feature type="domain" description="Methyltransferase" evidence="4">
    <location>
        <begin position="52"/>
        <end position="143"/>
    </location>
</feature>
<evidence type="ECO:0000256" key="1">
    <source>
        <dbReference type="ARBA" id="ARBA00022603"/>
    </source>
</evidence>
<sequence length="197" mass="20813">MTQDNLWLRQLAQNPGHSRSYIQRFRDLAANGADLAGEGRLIDAMVPRGARILDAGCGTGRIGGYLAGAGHQVTGVDLDPVLIAEAGTQHPASTWLVGDLAEWESPGPGFDVVVCGGNVMAFLAPSTRVEVLRRFSAHLAEGGRAVVGFGAGRGYEFSDFLADAKTAGFTEDLLLATWDLRPFTESADFLVAVLTPA</sequence>
<dbReference type="RefSeq" id="WP_239159657.1">
    <property type="nucleotide sequence ID" value="NZ_BAAATV010000018.1"/>
</dbReference>
<dbReference type="EMBL" id="BOMN01000132">
    <property type="protein sequence ID" value="GIE26025.1"/>
    <property type="molecule type" value="Genomic_DNA"/>
</dbReference>
<keyword evidence="3" id="KW-0949">S-adenosyl-L-methionine</keyword>
<keyword evidence="6" id="KW-1185">Reference proteome</keyword>
<name>A0ABQ4A597_9ACTN</name>
<dbReference type="PANTHER" id="PTHR43464">
    <property type="entry name" value="METHYLTRANSFERASE"/>
    <property type="match status" value="1"/>
</dbReference>
<evidence type="ECO:0000259" key="4">
    <source>
        <dbReference type="Pfam" id="PF13649"/>
    </source>
</evidence>
<dbReference type="PANTHER" id="PTHR43464:SF19">
    <property type="entry name" value="UBIQUINONE BIOSYNTHESIS O-METHYLTRANSFERASE, MITOCHONDRIAL"/>
    <property type="match status" value="1"/>
</dbReference>
<dbReference type="CDD" id="cd02440">
    <property type="entry name" value="AdoMet_MTases"/>
    <property type="match status" value="1"/>
</dbReference>
<evidence type="ECO:0000313" key="6">
    <source>
        <dbReference type="Proteomes" id="UP000603200"/>
    </source>
</evidence>
<evidence type="ECO:0000256" key="2">
    <source>
        <dbReference type="ARBA" id="ARBA00022679"/>
    </source>
</evidence>
<dbReference type="Pfam" id="PF13649">
    <property type="entry name" value="Methyltransf_25"/>
    <property type="match status" value="1"/>
</dbReference>
<dbReference type="InterPro" id="IPR041698">
    <property type="entry name" value="Methyltransf_25"/>
</dbReference>
<reference evidence="5 6" key="1">
    <citation type="submission" date="2021-01" db="EMBL/GenBank/DDBJ databases">
        <title>Whole genome shotgun sequence of Actinoplanes humidus NBRC 14915.</title>
        <authorList>
            <person name="Komaki H."/>
            <person name="Tamura T."/>
        </authorList>
    </citation>
    <scope>NUCLEOTIDE SEQUENCE [LARGE SCALE GENOMIC DNA]</scope>
    <source>
        <strain evidence="5 6">NBRC 14915</strain>
    </source>
</reference>
<keyword evidence="1" id="KW-0489">Methyltransferase</keyword>
<accession>A0ABQ4A597</accession>
<proteinExistence type="predicted"/>
<keyword evidence="2" id="KW-0808">Transferase</keyword>
<gene>
    <name evidence="5" type="ORF">Ahu01nite_091270</name>
</gene>
<protein>
    <recommendedName>
        <fullName evidence="4">Methyltransferase domain-containing protein</fullName>
    </recommendedName>
</protein>
<evidence type="ECO:0000313" key="5">
    <source>
        <dbReference type="EMBL" id="GIE26025.1"/>
    </source>
</evidence>
<comment type="caution">
    <text evidence="5">The sequence shown here is derived from an EMBL/GenBank/DDBJ whole genome shotgun (WGS) entry which is preliminary data.</text>
</comment>
<organism evidence="5 6">
    <name type="scientific">Winogradskya humida</name>
    <dbReference type="NCBI Taxonomy" id="113566"/>
    <lineage>
        <taxon>Bacteria</taxon>
        <taxon>Bacillati</taxon>
        <taxon>Actinomycetota</taxon>
        <taxon>Actinomycetes</taxon>
        <taxon>Micromonosporales</taxon>
        <taxon>Micromonosporaceae</taxon>
        <taxon>Winogradskya</taxon>
    </lineage>
</organism>
<dbReference type="SUPFAM" id="SSF53335">
    <property type="entry name" value="S-adenosyl-L-methionine-dependent methyltransferases"/>
    <property type="match status" value="1"/>
</dbReference>
<dbReference type="Proteomes" id="UP000603200">
    <property type="component" value="Unassembled WGS sequence"/>
</dbReference>
<dbReference type="InterPro" id="IPR029063">
    <property type="entry name" value="SAM-dependent_MTases_sf"/>
</dbReference>
<evidence type="ECO:0000256" key="3">
    <source>
        <dbReference type="ARBA" id="ARBA00022691"/>
    </source>
</evidence>